<dbReference type="GO" id="GO:0008270">
    <property type="term" value="F:zinc ion binding"/>
    <property type="evidence" value="ECO:0007669"/>
    <property type="project" value="TreeGrafter"/>
</dbReference>
<evidence type="ECO:0000313" key="3">
    <source>
        <dbReference type="EMBL" id="SFM63776.1"/>
    </source>
</evidence>
<keyword evidence="2" id="KW-0408">Iron</keyword>
<dbReference type="STRING" id="684065.SAMN05421738_101207"/>
<keyword evidence="1" id="KW-0862">Zinc</keyword>
<feature type="binding site" evidence="2">
    <location>
        <position position="98"/>
    </location>
    <ligand>
        <name>Fe cation</name>
        <dbReference type="ChEBI" id="CHEBI:24875"/>
    </ligand>
</feature>
<organism evidence="3 4">
    <name type="scientific">Algoriella xinjiangensis</name>
    <dbReference type="NCBI Taxonomy" id="684065"/>
    <lineage>
        <taxon>Bacteria</taxon>
        <taxon>Pseudomonadati</taxon>
        <taxon>Bacteroidota</taxon>
        <taxon>Flavobacteriia</taxon>
        <taxon>Flavobacteriales</taxon>
        <taxon>Weeksellaceae</taxon>
        <taxon>Algoriella</taxon>
    </lineage>
</organism>
<feature type="binding site" evidence="1">
    <location>
        <position position="124"/>
    </location>
    <ligand>
        <name>Zn(2+)</name>
        <dbReference type="ChEBI" id="CHEBI:29105"/>
    </ligand>
</feature>
<keyword evidence="1" id="KW-0479">Metal-binding</keyword>
<dbReference type="InterPro" id="IPR036390">
    <property type="entry name" value="WH_DNA-bd_sf"/>
</dbReference>
<dbReference type="Proteomes" id="UP000199149">
    <property type="component" value="Unassembled WGS sequence"/>
</dbReference>
<feature type="binding site" evidence="2">
    <location>
        <position position="81"/>
    </location>
    <ligand>
        <name>Fe cation</name>
        <dbReference type="ChEBI" id="CHEBI:24875"/>
    </ligand>
</feature>
<dbReference type="GO" id="GO:1900376">
    <property type="term" value="P:regulation of secondary metabolite biosynthetic process"/>
    <property type="evidence" value="ECO:0007669"/>
    <property type="project" value="TreeGrafter"/>
</dbReference>
<keyword evidence="4" id="KW-1185">Reference proteome</keyword>
<dbReference type="GO" id="GO:0003700">
    <property type="term" value="F:DNA-binding transcription factor activity"/>
    <property type="evidence" value="ECO:0007669"/>
    <property type="project" value="InterPro"/>
</dbReference>
<comment type="cofactor">
    <cofactor evidence="1">
        <name>Zn(2+)</name>
        <dbReference type="ChEBI" id="CHEBI:29105"/>
    </cofactor>
    <text evidence="1">Binds 1 zinc ion per subunit.</text>
</comment>
<dbReference type="SUPFAM" id="SSF46785">
    <property type="entry name" value="Winged helix' DNA-binding domain"/>
    <property type="match status" value="1"/>
</dbReference>
<feature type="binding site" evidence="1">
    <location>
        <position position="90"/>
    </location>
    <ligand>
        <name>Zn(2+)</name>
        <dbReference type="ChEBI" id="CHEBI:29105"/>
    </ligand>
</feature>
<accession>A0A1I4SH17</accession>
<feature type="binding site" evidence="1">
    <location>
        <position position="121"/>
    </location>
    <ligand>
        <name>Zn(2+)</name>
        <dbReference type="ChEBI" id="CHEBI:29105"/>
    </ligand>
</feature>
<dbReference type="GO" id="GO:0000976">
    <property type="term" value="F:transcription cis-regulatory region binding"/>
    <property type="evidence" value="ECO:0007669"/>
    <property type="project" value="TreeGrafter"/>
</dbReference>
<dbReference type="OrthoDB" id="594893at2"/>
<evidence type="ECO:0000256" key="1">
    <source>
        <dbReference type="PIRSR" id="PIRSR602481-1"/>
    </source>
</evidence>
<proteinExistence type="predicted"/>
<sequence>MKRRNTPTKQAVLDLFDSCSSALNQEQIETQLQEKMDRATIYRILNNFCEDGVMHKVVGDDGINYFALCKTCCEHTQHHHDHFHFRCTKCNQLICLNEEIKINLPEGFSMKDCNCVITGTCPDCQK</sequence>
<evidence type="ECO:0000256" key="2">
    <source>
        <dbReference type="PIRSR" id="PIRSR602481-2"/>
    </source>
</evidence>
<dbReference type="AlphaFoldDB" id="A0A1I4SH17"/>
<dbReference type="PANTHER" id="PTHR33202">
    <property type="entry name" value="ZINC UPTAKE REGULATION PROTEIN"/>
    <property type="match status" value="1"/>
</dbReference>
<gene>
    <name evidence="3" type="ORF">SAMN05421738_101207</name>
</gene>
<dbReference type="Gene3D" id="1.10.10.10">
    <property type="entry name" value="Winged helix-like DNA-binding domain superfamily/Winged helix DNA-binding domain"/>
    <property type="match status" value="1"/>
</dbReference>
<dbReference type="GO" id="GO:0045892">
    <property type="term" value="P:negative regulation of DNA-templated transcription"/>
    <property type="evidence" value="ECO:0007669"/>
    <property type="project" value="TreeGrafter"/>
</dbReference>
<protein>
    <submittedName>
        <fullName evidence="3">Fur family transcriptional regulator, ferric uptake regulator</fullName>
    </submittedName>
</protein>
<dbReference type="InterPro" id="IPR036388">
    <property type="entry name" value="WH-like_DNA-bd_sf"/>
</dbReference>
<name>A0A1I4SH17_9FLAO</name>
<dbReference type="RefSeq" id="WP_092905662.1">
    <property type="nucleotide sequence ID" value="NZ_FOUZ01000001.1"/>
</dbReference>
<feature type="binding site" evidence="1">
    <location>
        <position position="87"/>
    </location>
    <ligand>
        <name>Zn(2+)</name>
        <dbReference type="ChEBI" id="CHEBI:29105"/>
    </ligand>
</feature>
<dbReference type="Pfam" id="PF01475">
    <property type="entry name" value="FUR"/>
    <property type="match status" value="1"/>
</dbReference>
<dbReference type="EMBL" id="FOUZ01000001">
    <property type="protein sequence ID" value="SFM63776.1"/>
    <property type="molecule type" value="Genomic_DNA"/>
</dbReference>
<evidence type="ECO:0000313" key="4">
    <source>
        <dbReference type="Proteomes" id="UP000199149"/>
    </source>
</evidence>
<comment type="cofactor">
    <cofactor evidence="2">
        <name>Mn(2+)</name>
        <dbReference type="ChEBI" id="CHEBI:29035"/>
    </cofactor>
    <cofactor evidence="2">
        <name>Fe(2+)</name>
        <dbReference type="ChEBI" id="CHEBI:29033"/>
    </cofactor>
    <text evidence="2">Binds 1 Mn(2+) or Fe(2+) ion per subunit.</text>
</comment>
<reference evidence="4" key="1">
    <citation type="submission" date="2016-10" db="EMBL/GenBank/DDBJ databases">
        <authorList>
            <person name="Varghese N."/>
            <person name="Submissions S."/>
        </authorList>
    </citation>
    <scope>NUCLEOTIDE SEQUENCE [LARGE SCALE GENOMIC DNA]</scope>
    <source>
        <strain evidence="4">XJ109</strain>
    </source>
</reference>
<dbReference type="PANTHER" id="PTHR33202:SF7">
    <property type="entry name" value="FERRIC UPTAKE REGULATION PROTEIN"/>
    <property type="match status" value="1"/>
</dbReference>
<dbReference type="InterPro" id="IPR002481">
    <property type="entry name" value="FUR"/>
</dbReference>
<feature type="binding site" evidence="2">
    <location>
        <position position="79"/>
    </location>
    <ligand>
        <name>Fe cation</name>
        <dbReference type="ChEBI" id="CHEBI:24875"/>
    </ligand>
</feature>